<dbReference type="InterPro" id="IPR050204">
    <property type="entry name" value="AraC_XylS_family_regulators"/>
</dbReference>
<dbReference type="Proteomes" id="UP000588647">
    <property type="component" value="Unassembled WGS sequence"/>
</dbReference>
<keyword evidence="3" id="KW-0804">Transcription</keyword>
<comment type="caution">
    <text evidence="5">The sequence shown here is derived from an EMBL/GenBank/DDBJ whole genome shotgun (WGS) entry which is preliminary data.</text>
</comment>
<dbReference type="RefSeq" id="WP_425486749.1">
    <property type="nucleotide sequence ID" value="NZ_JAAAMM010000007.1"/>
</dbReference>
<keyword evidence="1" id="KW-0805">Transcription regulation</keyword>
<dbReference type="Gene3D" id="1.10.10.60">
    <property type="entry name" value="Homeodomain-like"/>
    <property type="match status" value="1"/>
</dbReference>
<dbReference type="PROSITE" id="PS01124">
    <property type="entry name" value="HTH_ARAC_FAMILY_2"/>
    <property type="match status" value="1"/>
</dbReference>
<organism evidence="5 6">
    <name type="scientific">Aurantimonas endophytica</name>
    <dbReference type="NCBI Taxonomy" id="1522175"/>
    <lineage>
        <taxon>Bacteria</taxon>
        <taxon>Pseudomonadati</taxon>
        <taxon>Pseudomonadota</taxon>
        <taxon>Alphaproteobacteria</taxon>
        <taxon>Hyphomicrobiales</taxon>
        <taxon>Aurantimonadaceae</taxon>
        <taxon>Aurantimonas</taxon>
    </lineage>
</organism>
<proteinExistence type="predicted"/>
<dbReference type="Pfam" id="PF12833">
    <property type="entry name" value="HTH_18"/>
    <property type="match status" value="1"/>
</dbReference>
<dbReference type="GO" id="GO:0003700">
    <property type="term" value="F:DNA-binding transcription factor activity"/>
    <property type="evidence" value="ECO:0007669"/>
    <property type="project" value="InterPro"/>
</dbReference>
<dbReference type="GO" id="GO:0043565">
    <property type="term" value="F:sequence-specific DNA binding"/>
    <property type="evidence" value="ECO:0007669"/>
    <property type="project" value="InterPro"/>
</dbReference>
<dbReference type="InterPro" id="IPR009057">
    <property type="entry name" value="Homeodomain-like_sf"/>
</dbReference>
<evidence type="ECO:0000256" key="3">
    <source>
        <dbReference type="ARBA" id="ARBA00023163"/>
    </source>
</evidence>
<dbReference type="EMBL" id="JACIEM010000007">
    <property type="protein sequence ID" value="MBB4005750.1"/>
    <property type="molecule type" value="Genomic_DNA"/>
</dbReference>
<dbReference type="SUPFAM" id="SSF46689">
    <property type="entry name" value="Homeodomain-like"/>
    <property type="match status" value="1"/>
</dbReference>
<keyword evidence="2 5" id="KW-0238">DNA-binding</keyword>
<sequence>MLADTMQSLLRHAPLILAEDAERAVRAFAEMLTISFRAGGLTQNQINPAHDRARLLRARALVERHLASGSLGPGLLAAEMGVSRSRLYDLFKPLGGVSRYIRERRASRLRDLLCAPNETRSVAALAYAAGFATESHASRTFREFYGAAPGRYRRQQRDGGASWWAAAPAPALEPLENLLPALLEHP</sequence>
<dbReference type="PANTHER" id="PTHR46796:SF6">
    <property type="entry name" value="ARAC SUBFAMILY"/>
    <property type="match status" value="1"/>
</dbReference>
<reference evidence="5 6" key="1">
    <citation type="submission" date="2020-08" db="EMBL/GenBank/DDBJ databases">
        <title>Genomic Encyclopedia of Type Strains, Phase IV (KMG-IV): sequencing the most valuable type-strain genomes for metagenomic binning, comparative biology and taxonomic classification.</title>
        <authorList>
            <person name="Goeker M."/>
        </authorList>
    </citation>
    <scope>NUCLEOTIDE SEQUENCE [LARGE SCALE GENOMIC DNA]</scope>
    <source>
        <strain evidence="5 6">DSM 103570</strain>
    </source>
</reference>
<gene>
    <name evidence="5" type="ORF">GGR03_004852</name>
</gene>
<evidence type="ECO:0000313" key="6">
    <source>
        <dbReference type="Proteomes" id="UP000588647"/>
    </source>
</evidence>
<evidence type="ECO:0000313" key="5">
    <source>
        <dbReference type="EMBL" id="MBB4005750.1"/>
    </source>
</evidence>
<evidence type="ECO:0000256" key="1">
    <source>
        <dbReference type="ARBA" id="ARBA00023015"/>
    </source>
</evidence>
<name>A0A7W6MS57_9HYPH</name>
<feature type="domain" description="HTH araC/xylS-type" evidence="4">
    <location>
        <begin position="56"/>
        <end position="155"/>
    </location>
</feature>
<dbReference type="SMART" id="SM00342">
    <property type="entry name" value="HTH_ARAC"/>
    <property type="match status" value="1"/>
</dbReference>
<dbReference type="AlphaFoldDB" id="A0A7W6MS57"/>
<evidence type="ECO:0000256" key="2">
    <source>
        <dbReference type="ARBA" id="ARBA00023125"/>
    </source>
</evidence>
<dbReference type="PANTHER" id="PTHR46796">
    <property type="entry name" value="HTH-TYPE TRANSCRIPTIONAL ACTIVATOR RHAS-RELATED"/>
    <property type="match status" value="1"/>
</dbReference>
<keyword evidence="6" id="KW-1185">Reference proteome</keyword>
<accession>A0A7W6MS57</accession>
<evidence type="ECO:0000259" key="4">
    <source>
        <dbReference type="PROSITE" id="PS01124"/>
    </source>
</evidence>
<dbReference type="InterPro" id="IPR018060">
    <property type="entry name" value="HTH_AraC"/>
</dbReference>
<protein>
    <submittedName>
        <fullName evidence="5">AraC-like DNA-binding protein</fullName>
    </submittedName>
</protein>